<accession>A0A937FWZ6</accession>
<evidence type="ECO:0000313" key="2">
    <source>
        <dbReference type="Proteomes" id="UP000614216"/>
    </source>
</evidence>
<dbReference type="GO" id="GO:0006260">
    <property type="term" value="P:DNA replication"/>
    <property type="evidence" value="ECO:0007669"/>
    <property type="project" value="InterPro"/>
</dbReference>
<dbReference type="GO" id="GO:0008408">
    <property type="term" value="F:3'-5' exonuclease activity"/>
    <property type="evidence" value="ECO:0007669"/>
    <property type="project" value="InterPro"/>
</dbReference>
<evidence type="ECO:0000313" key="1">
    <source>
        <dbReference type="EMBL" id="MBL6445926.1"/>
    </source>
</evidence>
<dbReference type="InterPro" id="IPR036654">
    <property type="entry name" value="DNA_pol_III_psi_sf"/>
</dbReference>
<dbReference type="EMBL" id="JAEUGD010000019">
    <property type="protein sequence ID" value="MBL6445926.1"/>
    <property type="molecule type" value="Genomic_DNA"/>
</dbReference>
<reference evidence="1" key="1">
    <citation type="submission" date="2021-01" db="EMBL/GenBank/DDBJ databases">
        <title>Fulvivirga kasyanovii gen. nov., sp nov., a novel member of the phylum Bacteroidetes isolated from seawater in a mussel farm.</title>
        <authorList>
            <person name="Zhao L.-H."/>
            <person name="Wang Z.-J."/>
        </authorList>
    </citation>
    <scope>NUCLEOTIDE SEQUENCE</scope>
    <source>
        <strain evidence="1">29W222</strain>
    </source>
</reference>
<keyword evidence="2" id="KW-1185">Reference proteome</keyword>
<proteinExistence type="predicted"/>
<protein>
    <submittedName>
        <fullName evidence="1">Uncharacterized protein</fullName>
    </submittedName>
</protein>
<organism evidence="1 2">
    <name type="scientific">Fulvivirga marina</name>
    <dbReference type="NCBI Taxonomy" id="2494733"/>
    <lineage>
        <taxon>Bacteria</taxon>
        <taxon>Pseudomonadati</taxon>
        <taxon>Bacteroidota</taxon>
        <taxon>Cytophagia</taxon>
        <taxon>Cytophagales</taxon>
        <taxon>Fulvivirgaceae</taxon>
        <taxon>Fulvivirga</taxon>
    </lineage>
</organism>
<gene>
    <name evidence="1" type="ORF">JMN32_06380</name>
</gene>
<dbReference type="Gene3D" id="3.40.50.10220">
    <property type="entry name" value="DNA polymerase III, psi subunit"/>
    <property type="match status" value="1"/>
</dbReference>
<dbReference type="RefSeq" id="WP_202855472.1">
    <property type="nucleotide sequence ID" value="NZ_JAEUGD010000019.1"/>
</dbReference>
<dbReference type="GO" id="GO:0003887">
    <property type="term" value="F:DNA-directed DNA polymerase activity"/>
    <property type="evidence" value="ECO:0007669"/>
    <property type="project" value="InterPro"/>
</dbReference>
<name>A0A937FWZ6_9BACT</name>
<dbReference type="Proteomes" id="UP000614216">
    <property type="component" value="Unassembled WGS sequence"/>
</dbReference>
<dbReference type="AlphaFoldDB" id="A0A937FWZ6"/>
<comment type="caution">
    <text evidence="1">The sequence shown here is derived from an EMBL/GenBank/DDBJ whole genome shotgun (WGS) entry which is preliminary data.</text>
</comment>
<sequence length="184" mass="20434">MGDNSFLKHFITEPVFVIPGEELVASITGSREEKAEAIVEEAPAIYQSQEATKKKAKEVTFKGSNKKQILVIVDQPGEEFINAADESFLSKIMGAIKLDINDIAIINFSNNSELNKELLLDFSATRYLMFGIDDSKLLKGNFPPYQIMDIGNNKQVLICSALATIASDPSQKKLLWTALQKMFL</sequence>